<proteinExistence type="predicted"/>
<evidence type="ECO:0000313" key="3">
    <source>
        <dbReference type="Proteomes" id="UP000024376"/>
    </source>
</evidence>
<dbReference type="Proteomes" id="UP000024376">
    <property type="component" value="Unassembled WGS sequence"/>
</dbReference>
<dbReference type="EMBL" id="KI911145">
    <property type="protein sequence ID" value="ETS02604.1"/>
    <property type="molecule type" value="Genomic_DNA"/>
</dbReference>
<sequence length="68" mass="7429">MLLRRAKRDLAQPQLNSTSSTLPPASLVCQVTSLLKMCTSDLARSIPFSHTTGGTDRKSRCRGRRLAA</sequence>
<gene>
    <name evidence="2" type="ORF">M419DRAFT_123142</name>
</gene>
<reference evidence="3" key="1">
    <citation type="journal article" date="2013" name="Ind. Biotechnol.">
        <title>Comparative genomics analysis of Trichoderma reesei strains.</title>
        <authorList>
            <person name="Koike H."/>
            <person name="Aerts A."/>
            <person name="LaButti K."/>
            <person name="Grigoriev I.V."/>
            <person name="Baker S.E."/>
        </authorList>
    </citation>
    <scope>NUCLEOTIDE SEQUENCE [LARGE SCALE GENOMIC DNA]</scope>
    <source>
        <strain evidence="3">ATCC 56765 / BCRC 32924 / NRRL 11460 / Rut C-30</strain>
    </source>
</reference>
<accession>A0A024SB82</accession>
<evidence type="ECO:0000313" key="2">
    <source>
        <dbReference type="EMBL" id="ETS02604.1"/>
    </source>
</evidence>
<name>A0A024SB82_HYPJR</name>
<feature type="region of interest" description="Disordered" evidence="1">
    <location>
        <begin position="1"/>
        <end position="23"/>
    </location>
</feature>
<protein>
    <submittedName>
        <fullName evidence="2">Uncharacterized protein</fullName>
    </submittedName>
</protein>
<dbReference type="AlphaFoldDB" id="A0A024SB82"/>
<dbReference type="HOGENOM" id="CLU_2795768_0_0_1"/>
<feature type="compositionally biased region" description="Polar residues" evidence="1">
    <location>
        <begin position="13"/>
        <end position="23"/>
    </location>
</feature>
<organism evidence="2 3">
    <name type="scientific">Hypocrea jecorina (strain ATCC 56765 / BCRC 32924 / NRRL 11460 / Rut C-30)</name>
    <name type="common">Trichoderma reesei</name>
    <dbReference type="NCBI Taxonomy" id="1344414"/>
    <lineage>
        <taxon>Eukaryota</taxon>
        <taxon>Fungi</taxon>
        <taxon>Dikarya</taxon>
        <taxon>Ascomycota</taxon>
        <taxon>Pezizomycotina</taxon>
        <taxon>Sordariomycetes</taxon>
        <taxon>Hypocreomycetidae</taxon>
        <taxon>Hypocreales</taxon>
        <taxon>Hypocreaceae</taxon>
        <taxon>Trichoderma</taxon>
    </lineage>
</organism>
<feature type="compositionally biased region" description="Basic residues" evidence="1">
    <location>
        <begin position="59"/>
        <end position="68"/>
    </location>
</feature>
<evidence type="ECO:0000256" key="1">
    <source>
        <dbReference type="SAM" id="MobiDB-lite"/>
    </source>
</evidence>
<feature type="region of interest" description="Disordered" evidence="1">
    <location>
        <begin position="46"/>
        <end position="68"/>
    </location>
</feature>
<dbReference type="KEGG" id="trr:M419DRAFT_123142"/>